<keyword evidence="2" id="KW-1185">Reference proteome</keyword>
<protein>
    <submittedName>
        <fullName evidence="1">Uncharacterized protein</fullName>
    </submittedName>
</protein>
<evidence type="ECO:0000313" key="2">
    <source>
        <dbReference type="Proteomes" id="UP000886520"/>
    </source>
</evidence>
<reference evidence="1" key="1">
    <citation type="submission" date="2021-01" db="EMBL/GenBank/DDBJ databases">
        <title>Adiantum capillus-veneris genome.</title>
        <authorList>
            <person name="Fang Y."/>
            <person name="Liao Q."/>
        </authorList>
    </citation>
    <scope>NUCLEOTIDE SEQUENCE</scope>
    <source>
        <strain evidence="1">H3</strain>
        <tissue evidence="1">Leaf</tissue>
    </source>
</reference>
<dbReference type="Proteomes" id="UP000886520">
    <property type="component" value="Chromosome 3"/>
</dbReference>
<dbReference type="OrthoDB" id="10418241at2759"/>
<evidence type="ECO:0000313" key="1">
    <source>
        <dbReference type="EMBL" id="KAI5082721.1"/>
    </source>
</evidence>
<sequence>MGEMACHWDLNELLVIEQQLQWLEPSMEMLSLESITDINQIYSAFDVEIDGGDSTDSQEMQDLFEMAQEPCRDAFAFISNLYFSFDKRAYMRMIALVQKREGMAIDSLKVMDKRGFFGLRKWERIQASLSTVTNEDGAKYLAPIAMKRGFYTLKIERGLFSCHTSEHLDWTTAKAAIASI</sequence>
<dbReference type="EMBL" id="JABFUD020000002">
    <property type="protein sequence ID" value="KAI5082721.1"/>
    <property type="molecule type" value="Genomic_DNA"/>
</dbReference>
<accession>A0A9D4ZQZ7</accession>
<dbReference type="AlphaFoldDB" id="A0A9D4ZQZ7"/>
<comment type="caution">
    <text evidence="1">The sequence shown here is derived from an EMBL/GenBank/DDBJ whole genome shotgun (WGS) entry which is preliminary data.</text>
</comment>
<organism evidence="1 2">
    <name type="scientific">Adiantum capillus-veneris</name>
    <name type="common">Maidenhair fern</name>
    <dbReference type="NCBI Taxonomy" id="13818"/>
    <lineage>
        <taxon>Eukaryota</taxon>
        <taxon>Viridiplantae</taxon>
        <taxon>Streptophyta</taxon>
        <taxon>Embryophyta</taxon>
        <taxon>Tracheophyta</taxon>
        <taxon>Polypodiopsida</taxon>
        <taxon>Polypodiidae</taxon>
        <taxon>Polypodiales</taxon>
        <taxon>Pteridineae</taxon>
        <taxon>Pteridaceae</taxon>
        <taxon>Vittarioideae</taxon>
        <taxon>Adiantum</taxon>
    </lineage>
</organism>
<name>A0A9D4ZQZ7_ADICA</name>
<gene>
    <name evidence="1" type="ORF">GOP47_0002464</name>
</gene>
<proteinExistence type="predicted"/>